<dbReference type="Gene3D" id="3.30.470.20">
    <property type="entry name" value="ATP-grasp fold, B domain"/>
    <property type="match status" value="1"/>
</dbReference>
<protein>
    <submittedName>
        <fullName evidence="7">ATP-grasp domain-containing protein</fullName>
    </submittedName>
</protein>
<dbReference type="PANTHER" id="PTHR43055">
    <property type="entry name" value="FORMATE-DEPENDENT PHOSPHORIBOSYLGLYCINAMIDE FORMYLTRANSFERASE"/>
    <property type="match status" value="1"/>
</dbReference>
<feature type="domain" description="ATP-grasp" evidence="6">
    <location>
        <begin position="90"/>
        <end position="283"/>
    </location>
</feature>
<dbReference type="Pfam" id="PF02222">
    <property type="entry name" value="ATP-grasp"/>
    <property type="match status" value="1"/>
</dbReference>
<sequence>MQNNDQVLVLGTGPVAQNTATSFVDLGFDAWVGALKQPMPEGLRPKITVVCENSGIDMGELDSWQRASGTQLVPSLDACNITRNREGVRRTAAEELGLPTMAYEFAHTPEELERYAESVGYPCVVKPPVSTGGKGQTVVQTPGELAGAWQLARETNPDGAVAVERYVDFDFEVTLVTARSVDPATGQLATWFCEPIGTRHEGGVLVEAWQPAPLSGAAMDNARSIAARISGKIGAQGVYSIELFVDGDEVYFSDVNPRPSLEGMVTRATQRVDQFDLHARAVAGLPIDSTLITPGAARFVSANSIDRDSVARALAVEETGIQVLGEIALIRSTGESMEEARGRAERAAGELKGS</sequence>
<dbReference type="InterPro" id="IPR003135">
    <property type="entry name" value="ATP-grasp_carboxylate-amine"/>
</dbReference>
<keyword evidence="1" id="KW-0436">Ligase</keyword>
<evidence type="ECO:0000256" key="5">
    <source>
        <dbReference type="PROSITE-ProRule" id="PRU00409"/>
    </source>
</evidence>
<keyword evidence="3" id="KW-0658">Purine biosynthesis</keyword>
<proteinExistence type="predicted"/>
<evidence type="ECO:0000256" key="3">
    <source>
        <dbReference type="ARBA" id="ARBA00022755"/>
    </source>
</evidence>
<dbReference type="SUPFAM" id="SSF56059">
    <property type="entry name" value="Glutathione synthetase ATP-binding domain-like"/>
    <property type="match status" value="1"/>
</dbReference>
<dbReference type="PANTHER" id="PTHR43055:SF1">
    <property type="entry name" value="FORMATE-DEPENDENT PHOSPHORIBOSYLGLYCINAMIDE FORMYLTRANSFERASE"/>
    <property type="match status" value="1"/>
</dbReference>
<evidence type="ECO:0000256" key="2">
    <source>
        <dbReference type="ARBA" id="ARBA00022741"/>
    </source>
</evidence>
<keyword evidence="4 5" id="KW-0067">ATP-binding</keyword>
<dbReference type="Proteomes" id="UP000594586">
    <property type="component" value="Chromosome"/>
</dbReference>
<dbReference type="GO" id="GO:0046872">
    <property type="term" value="F:metal ion binding"/>
    <property type="evidence" value="ECO:0007669"/>
    <property type="project" value="InterPro"/>
</dbReference>
<reference evidence="7 8" key="1">
    <citation type="submission" date="2020-11" db="EMBL/GenBank/DDBJ databases">
        <title>Corynebacterium sp. MC1420.</title>
        <authorList>
            <person name="Zhou J."/>
        </authorList>
    </citation>
    <scope>NUCLEOTIDE SEQUENCE [LARGE SCALE GENOMIC DNA]</scope>
    <source>
        <strain evidence="7 8">MC1420</strain>
    </source>
</reference>
<dbReference type="PROSITE" id="PS50975">
    <property type="entry name" value="ATP_GRASP"/>
    <property type="match status" value="1"/>
</dbReference>
<dbReference type="RefSeq" id="WP_165002334.1">
    <property type="nucleotide sequence ID" value="NZ_CP064955.1"/>
</dbReference>
<evidence type="ECO:0000256" key="4">
    <source>
        <dbReference type="ARBA" id="ARBA00022840"/>
    </source>
</evidence>
<dbReference type="InterPro" id="IPR013815">
    <property type="entry name" value="ATP_grasp_subdomain_1"/>
</dbReference>
<dbReference type="AlphaFoldDB" id="A0A7T0KM94"/>
<dbReference type="InterPro" id="IPR011761">
    <property type="entry name" value="ATP-grasp"/>
</dbReference>
<keyword evidence="8" id="KW-1185">Reference proteome</keyword>
<accession>A0A7T0KM94</accession>
<evidence type="ECO:0000313" key="7">
    <source>
        <dbReference type="EMBL" id="QPK83054.1"/>
    </source>
</evidence>
<gene>
    <name evidence="7" type="ORF">G7Y29_09460</name>
</gene>
<organism evidence="7 8">
    <name type="scientific">Corynebacterium qintianiae</name>
    <dbReference type="NCBI Taxonomy" id="2709392"/>
    <lineage>
        <taxon>Bacteria</taxon>
        <taxon>Bacillati</taxon>
        <taxon>Actinomycetota</taxon>
        <taxon>Actinomycetes</taxon>
        <taxon>Mycobacteriales</taxon>
        <taxon>Corynebacteriaceae</taxon>
        <taxon>Corynebacterium</taxon>
    </lineage>
</organism>
<dbReference type="GO" id="GO:0005524">
    <property type="term" value="F:ATP binding"/>
    <property type="evidence" value="ECO:0007669"/>
    <property type="project" value="UniProtKB-UniRule"/>
</dbReference>
<dbReference type="Gene3D" id="3.30.1490.20">
    <property type="entry name" value="ATP-grasp fold, A domain"/>
    <property type="match status" value="1"/>
</dbReference>
<dbReference type="KEGG" id="cqn:G7Y29_09460"/>
<dbReference type="GO" id="GO:0016874">
    <property type="term" value="F:ligase activity"/>
    <property type="evidence" value="ECO:0007669"/>
    <property type="project" value="UniProtKB-KW"/>
</dbReference>
<dbReference type="GO" id="GO:0005829">
    <property type="term" value="C:cytosol"/>
    <property type="evidence" value="ECO:0007669"/>
    <property type="project" value="TreeGrafter"/>
</dbReference>
<keyword evidence="2 5" id="KW-0547">Nucleotide-binding</keyword>
<evidence type="ECO:0000313" key="8">
    <source>
        <dbReference type="Proteomes" id="UP000594586"/>
    </source>
</evidence>
<evidence type="ECO:0000256" key="1">
    <source>
        <dbReference type="ARBA" id="ARBA00022598"/>
    </source>
</evidence>
<dbReference type="EMBL" id="CP064955">
    <property type="protein sequence ID" value="QPK83054.1"/>
    <property type="molecule type" value="Genomic_DNA"/>
</dbReference>
<name>A0A7T0KM94_9CORY</name>
<evidence type="ECO:0000259" key="6">
    <source>
        <dbReference type="PROSITE" id="PS50975"/>
    </source>
</evidence>
<dbReference type="GO" id="GO:0006164">
    <property type="term" value="P:purine nucleotide biosynthetic process"/>
    <property type="evidence" value="ECO:0007669"/>
    <property type="project" value="UniProtKB-KW"/>
</dbReference>